<reference evidence="9 10" key="1">
    <citation type="journal article" date="2010" name="Plant Cell">
        <title>The Chlorella variabilis NC64A genome reveals adaptation to photosymbiosis, coevolution with viruses, and cryptic sex.</title>
        <authorList>
            <person name="Blanc G."/>
            <person name="Duncan G."/>
            <person name="Agarkova I."/>
            <person name="Borodovsky M."/>
            <person name="Gurnon J."/>
            <person name="Kuo A."/>
            <person name="Lindquist E."/>
            <person name="Lucas S."/>
            <person name="Pangilinan J."/>
            <person name="Polle J."/>
            <person name="Salamov A."/>
            <person name="Terry A."/>
            <person name="Yamada T."/>
            <person name="Dunigan D.D."/>
            <person name="Grigoriev I.V."/>
            <person name="Claverie J.M."/>
            <person name="Van Etten J.L."/>
        </authorList>
    </citation>
    <scope>NUCLEOTIDE SEQUENCE [LARGE SCALE GENOMIC DNA]</scope>
    <source>
        <strain evidence="9 10">NC64A</strain>
    </source>
</reference>
<dbReference type="Gene3D" id="3.60.60.30">
    <property type="match status" value="2"/>
</dbReference>
<dbReference type="EMBL" id="GL433862">
    <property type="protein sequence ID" value="EFN51549.1"/>
    <property type="molecule type" value="Genomic_DNA"/>
</dbReference>
<evidence type="ECO:0000313" key="9">
    <source>
        <dbReference type="EMBL" id="EFN51549.1"/>
    </source>
</evidence>
<comment type="function">
    <text evidence="7">Putative phospholipase.</text>
</comment>
<evidence type="ECO:0000256" key="6">
    <source>
        <dbReference type="ARBA" id="ARBA00023180"/>
    </source>
</evidence>
<dbReference type="OrthoDB" id="419508at2759"/>
<dbReference type="InParanoid" id="E1ZRD7"/>
<evidence type="ECO:0000256" key="2">
    <source>
        <dbReference type="ARBA" id="ARBA00022729"/>
    </source>
</evidence>
<name>E1ZRD7_CHLVA</name>
<organism evidence="10">
    <name type="scientific">Chlorella variabilis</name>
    <name type="common">Green alga</name>
    <dbReference type="NCBI Taxonomy" id="554065"/>
    <lineage>
        <taxon>Eukaryota</taxon>
        <taxon>Viridiplantae</taxon>
        <taxon>Chlorophyta</taxon>
        <taxon>core chlorophytes</taxon>
        <taxon>Trebouxiophyceae</taxon>
        <taxon>Chlorellales</taxon>
        <taxon>Chlorellaceae</taxon>
        <taxon>Chlorella clade</taxon>
        <taxon>Chlorella</taxon>
    </lineage>
</organism>
<evidence type="ECO:0000256" key="4">
    <source>
        <dbReference type="ARBA" id="ARBA00022963"/>
    </source>
</evidence>
<keyword evidence="10" id="KW-1185">Reference proteome</keyword>
<dbReference type="Proteomes" id="UP000008141">
    <property type="component" value="Unassembled WGS sequence"/>
</dbReference>
<keyword evidence="6" id="KW-0325">Glycoprotein</keyword>
<evidence type="ECO:0000256" key="7">
    <source>
        <dbReference type="RuleBase" id="RU364138"/>
    </source>
</evidence>
<dbReference type="KEGG" id="cvr:CHLNCDRAFT_140007"/>
<dbReference type="GO" id="GO:0005576">
    <property type="term" value="C:extracellular region"/>
    <property type="evidence" value="ECO:0007669"/>
    <property type="project" value="TreeGrafter"/>
</dbReference>
<keyword evidence="5 7" id="KW-0443">Lipid metabolism</keyword>
<feature type="region of interest" description="Disordered" evidence="8">
    <location>
        <begin position="376"/>
        <end position="416"/>
    </location>
</feature>
<evidence type="ECO:0000256" key="1">
    <source>
        <dbReference type="ARBA" id="ARBA00007835"/>
    </source>
</evidence>
<keyword evidence="4 7" id="KW-0442">Lipid degradation</keyword>
<evidence type="ECO:0000256" key="5">
    <source>
        <dbReference type="ARBA" id="ARBA00023098"/>
    </source>
</evidence>
<feature type="compositionally biased region" description="Low complexity" evidence="8">
    <location>
        <begin position="388"/>
        <end position="408"/>
    </location>
</feature>
<dbReference type="AlphaFoldDB" id="E1ZRD7"/>
<dbReference type="GeneID" id="17350972"/>
<dbReference type="PANTHER" id="PTHR12370:SF3">
    <property type="entry name" value="PHOSPHOLIPASE B-LIKE 2-RELATED"/>
    <property type="match status" value="1"/>
</dbReference>
<sequence>MLLAVLAFAVTAHGLRLPHWRSTGCQNDVRAGSVRLNADGGLVFSEDPEGGLAWGSYLDSRHSPSNFGQLRVTTSGQHPDERQLQAAGFLEGYLTAQRIWDSFLNMRDYFKAGMGAEIEKPMRIEEQDRWVRGQCVSGPGQRVGAAKNERFWEAVCLLLHQFDGMKAGYRAARQAANDAAAIGDMSDWDFLFLESNGDLYDIIDWQQPDQRPSWVQGQEPPIPTVHRRSGGRHWGALEAAARLDPHAAAARLFSKIYNASGYPDFISKLEKYGQHFGLTTHWLSYQNSPRWFSEGHPICAVCGRGDLDPANPVPRGCFDTKVTSYSLAMQLQAEAVNGPTTDSWPWSVPPFRWSEAVVSNLTHRGQPERFAFRFERMDPDSPLPDQPPSCSRQQPQQQQPHAAAAAAAAGGGLQDS</sequence>
<evidence type="ECO:0000256" key="3">
    <source>
        <dbReference type="ARBA" id="ARBA00022801"/>
    </source>
</evidence>
<dbReference type="GO" id="GO:0009395">
    <property type="term" value="P:phospholipid catabolic process"/>
    <property type="evidence" value="ECO:0007669"/>
    <property type="project" value="TreeGrafter"/>
</dbReference>
<dbReference type="eggNOG" id="KOG3774">
    <property type="taxonomic scope" value="Eukaryota"/>
</dbReference>
<dbReference type="Pfam" id="PF04916">
    <property type="entry name" value="Phospholip_B"/>
    <property type="match status" value="2"/>
</dbReference>
<dbReference type="EC" id="3.1.1.-" evidence="7"/>
<accession>E1ZRD7</accession>
<comment type="similarity">
    <text evidence="1 7">Belongs to the phospholipase B-like family.</text>
</comment>
<gene>
    <name evidence="9" type="ORF">CHLNCDRAFT_140007</name>
</gene>
<keyword evidence="2" id="KW-0732">Signal</keyword>
<dbReference type="GO" id="GO:0004620">
    <property type="term" value="F:phospholipase activity"/>
    <property type="evidence" value="ECO:0007669"/>
    <property type="project" value="InterPro"/>
</dbReference>
<dbReference type="RefSeq" id="XP_005843651.1">
    <property type="nucleotide sequence ID" value="XM_005843589.1"/>
</dbReference>
<dbReference type="InterPro" id="IPR007000">
    <property type="entry name" value="PLipase_B-like"/>
</dbReference>
<evidence type="ECO:0000256" key="8">
    <source>
        <dbReference type="SAM" id="MobiDB-lite"/>
    </source>
</evidence>
<dbReference type="PANTHER" id="PTHR12370">
    <property type="entry name" value="PHOSPHOLIPASE B-RELATED"/>
    <property type="match status" value="1"/>
</dbReference>
<protein>
    <recommendedName>
        <fullName evidence="7">Phospholipase B-like</fullName>
        <ecNumber evidence="7">3.1.1.-</ecNumber>
    </recommendedName>
</protein>
<proteinExistence type="inferred from homology"/>
<keyword evidence="3 7" id="KW-0378">Hydrolase</keyword>
<evidence type="ECO:0000313" key="10">
    <source>
        <dbReference type="Proteomes" id="UP000008141"/>
    </source>
</evidence>